<dbReference type="InterPro" id="IPR052035">
    <property type="entry name" value="ZnF_BED_domain_contain"/>
</dbReference>
<keyword evidence="4" id="KW-0862">Zinc</keyword>
<dbReference type="InParanoid" id="A0A409XID2"/>
<comment type="caution">
    <text evidence="7">The sequence shown here is derived from an EMBL/GenBank/DDBJ whole genome shotgun (WGS) entry which is preliminary data.</text>
</comment>
<gene>
    <name evidence="7" type="ORF">CVT25_014406</name>
</gene>
<dbReference type="GO" id="GO:0046983">
    <property type="term" value="F:protein dimerization activity"/>
    <property type="evidence" value="ECO:0007669"/>
    <property type="project" value="InterPro"/>
</dbReference>
<proteinExistence type="predicted"/>
<sequence length="349" mass="39753">MVLDTTTAELLELAKNIDLEDIKTQAAGSNDNDKGKGILGNSTDDWINERLALSEVEQEALDKSVLPVQLLLVKLRKLSYAIIHSTTLLLPEWFSTLKDTKLNERTMPCDVSTCWNLTYDMLKFAIDYRKAIDRLTGDKNLGLRQYELSDDEWEIAKQLLPLLMIFKEVTLFFLRSTPNIPTVLPAMDHIDKWLTTASVNSKLPASIRAATGLSKKMLNRYYECSDCSKVYRIAMDVILMKLQDALSWWASKTNIYPRLLRMALDYLSIPATSVDVECVFSCGRILLSHLRNCTSPQTTRALMCLQVWSILGYVKNKDVLSVTCLPETQGDDDEDLDDSWDDIKHKYIH</sequence>
<keyword evidence="5" id="KW-0539">Nucleus</keyword>
<comment type="subcellular location">
    <subcellularLocation>
        <location evidence="1">Nucleus</location>
    </subcellularLocation>
</comment>
<evidence type="ECO:0000256" key="1">
    <source>
        <dbReference type="ARBA" id="ARBA00004123"/>
    </source>
</evidence>
<keyword evidence="2" id="KW-0479">Metal-binding</keyword>
<reference evidence="7 8" key="1">
    <citation type="journal article" date="2018" name="Evol. Lett.">
        <title>Horizontal gene cluster transfer increased hallucinogenic mushroom diversity.</title>
        <authorList>
            <person name="Reynolds H.T."/>
            <person name="Vijayakumar V."/>
            <person name="Gluck-Thaler E."/>
            <person name="Korotkin H.B."/>
            <person name="Matheny P.B."/>
            <person name="Slot J.C."/>
        </authorList>
    </citation>
    <scope>NUCLEOTIDE SEQUENCE [LARGE SCALE GENOMIC DNA]</scope>
    <source>
        <strain evidence="7 8">2631</strain>
    </source>
</reference>
<evidence type="ECO:0000256" key="3">
    <source>
        <dbReference type="ARBA" id="ARBA00022771"/>
    </source>
</evidence>
<feature type="domain" description="HAT C-terminal dimerisation" evidence="6">
    <location>
        <begin position="241"/>
        <end position="308"/>
    </location>
</feature>
<dbReference type="STRING" id="93625.A0A409XID2"/>
<evidence type="ECO:0000256" key="2">
    <source>
        <dbReference type="ARBA" id="ARBA00022723"/>
    </source>
</evidence>
<dbReference type="Proteomes" id="UP000283269">
    <property type="component" value="Unassembled WGS sequence"/>
</dbReference>
<evidence type="ECO:0000256" key="4">
    <source>
        <dbReference type="ARBA" id="ARBA00022833"/>
    </source>
</evidence>
<protein>
    <recommendedName>
        <fullName evidence="6">HAT C-terminal dimerisation domain-containing protein</fullName>
    </recommendedName>
</protein>
<dbReference type="AlphaFoldDB" id="A0A409XID2"/>
<keyword evidence="8" id="KW-1185">Reference proteome</keyword>
<dbReference type="Pfam" id="PF05699">
    <property type="entry name" value="Dimer_Tnp_hAT"/>
    <property type="match status" value="1"/>
</dbReference>
<dbReference type="GO" id="GO:0008270">
    <property type="term" value="F:zinc ion binding"/>
    <property type="evidence" value="ECO:0007669"/>
    <property type="project" value="UniProtKB-KW"/>
</dbReference>
<evidence type="ECO:0000256" key="5">
    <source>
        <dbReference type="ARBA" id="ARBA00023242"/>
    </source>
</evidence>
<accession>A0A409XID2</accession>
<evidence type="ECO:0000259" key="6">
    <source>
        <dbReference type="Pfam" id="PF05699"/>
    </source>
</evidence>
<dbReference type="EMBL" id="NHYD01001622">
    <property type="protein sequence ID" value="PPQ90517.1"/>
    <property type="molecule type" value="Genomic_DNA"/>
</dbReference>
<dbReference type="InterPro" id="IPR008906">
    <property type="entry name" value="HATC_C_dom"/>
</dbReference>
<keyword evidence="3" id="KW-0863">Zinc-finger</keyword>
<dbReference type="PANTHER" id="PTHR46481">
    <property type="entry name" value="ZINC FINGER BED DOMAIN-CONTAINING PROTEIN 4"/>
    <property type="match status" value="1"/>
</dbReference>
<dbReference type="SUPFAM" id="SSF53098">
    <property type="entry name" value="Ribonuclease H-like"/>
    <property type="match status" value="1"/>
</dbReference>
<name>A0A409XID2_PSICY</name>
<evidence type="ECO:0000313" key="7">
    <source>
        <dbReference type="EMBL" id="PPQ90517.1"/>
    </source>
</evidence>
<dbReference type="InterPro" id="IPR012337">
    <property type="entry name" value="RNaseH-like_sf"/>
</dbReference>
<evidence type="ECO:0000313" key="8">
    <source>
        <dbReference type="Proteomes" id="UP000283269"/>
    </source>
</evidence>
<dbReference type="GO" id="GO:0005634">
    <property type="term" value="C:nucleus"/>
    <property type="evidence" value="ECO:0007669"/>
    <property type="project" value="UniProtKB-SubCell"/>
</dbReference>
<dbReference type="OrthoDB" id="3359487at2759"/>
<organism evidence="7 8">
    <name type="scientific">Psilocybe cyanescens</name>
    <dbReference type="NCBI Taxonomy" id="93625"/>
    <lineage>
        <taxon>Eukaryota</taxon>
        <taxon>Fungi</taxon>
        <taxon>Dikarya</taxon>
        <taxon>Basidiomycota</taxon>
        <taxon>Agaricomycotina</taxon>
        <taxon>Agaricomycetes</taxon>
        <taxon>Agaricomycetidae</taxon>
        <taxon>Agaricales</taxon>
        <taxon>Agaricineae</taxon>
        <taxon>Strophariaceae</taxon>
        <taxon>Psilocybe</taxon>
    </lineage>
</organism>
<dbReference type="PANTHER" id="PTHR46481:SF10">
    <property type="entry name" value="ZINC FINGER BED DOMAIN-CONTAINING PROTEIN 39"/>
    <property type="match status" value="1"/>
</dbReference>